<gene>
    <name evidence="1" type="ORF">NQ176_g2021</name>
</gene>
<reference evidence="1" key="1">
    <citation type="submission" date="2022-08" db="EMBL/GenBank/DDBJ databases">
        <title>Genome Sequence of Lecanicillium fungicola.</title>
        <authorList>
            <person name="Buettner E."/>
        </authorList>
    </citation>
    <scope>NUCLEOTIDE SEQUENCE</scope>
    <source>
        <strain evidence="1">Babe33</strain>
    </source>
</reference>
<evidence type="ECO:0000313" key="1">
    <source>
        <dbReference type="EMBL" id="KAJ2981433.1"/>
    </source>
</evidence>
<keyword evidence="2" id="KW-1185">Reference proteome</keyword>
<comment type="caution">
    <text evidence="1">The sequence shown here is derived from an EMBL/GenBank/DDBJ whole genome shotgun (WGS) entry which is preliminary data.</text>
</comment>
<protein>
    <submittedName>
        <fullName evidence="1">Uncharacterized protein</fullName>
    </submittedName>
</protein>
<organism evidence="1 2">
    <name type="scientific">Zarea fungicola</name>
    <dbReference type="NCBI Taxonomy" id="93591"/>
    <lineage>
        <taxon>Eukaryota</taxon>
        <taxon>Fungi</taxon>
        <taxon>Dikarya</taxon>
        <taxon>Ascomycota</taxon>
        <taxon>Pezizomycotina</taxon>
        <taxon>Sordariomycetes</taxon>
        <taxon>Hypocreomycetidae</taxon>
        <taxon>Hypocreales</taxon>
        <taxon>Cordycipitaceae</taxon>
        <taxon>Zarea</taxon>
    </lineage>
</organism>
<name>A0ACC1NQQ3_9HYPO</name>
<dbReference type="EMBL" id="JANJQO010000131">
    <property type="protein sequence ID" value="KAJ2981433.1"/>
    <property type="molecule type" value="Genomic_DNA"/>
</dbReference>
<dbReference type="Proteomes" id="UP001143910">
    <property type="component" value="Unassembled WGS sequence"/>
</dbReference>
<evidence type="ECO:0000313" key="2">
    <source>
        <dbReference type="Proteomes" id="UP001143910"/>
    </source>
</evidence>
<proteinExistence type="predicted"/>
<accession>A0ACC1NQQ3</accession>
<sequence>MTMQSEFADSHHELANTKQDEVDLEDLKTTDHSHIENICTKPSGHNLASQEPATNRWELWSWYAYSFGNNSMGPLSYAPLIFQSVLYQAGFAAGNPAQSCGDPTVPCVVHFGNSVININTVVLMSNGIAFAFQAFILIFLGSMSDYGSAKRWVLLTSTLVCWASQFGFLSATEPSRYRAITGMYILSSFSYNICTIFWLPAFPLLARNTAPILSAREKLWAGEISEKKYESIAAAERNRLTNRGYGWLSVGQVFLLVIALGAAYGLHADDSAEKNLRAALVIIAVSAGLWILCGTPWFFLEKQRAPPLPKGESYFSVGAKATWQVMKHTSNLRQTWIFLIAYFLITDGCSTTAQLYVLCQNSIVSFSTTTSTKLYIVQSVSNAAGIVAFWLIQTYWKVRTKVMFTAVVVILVVLAVWGCIGIGTTRFGLHQVWEVWAFSVAVCLFSTPYFALAASFLSDLCPKGREVTFFALFGLVSRATSWIGPIICSVIIDRTGSIWTGFPFALGLTVVGFVLLCFVDVEAGQRQCEEWTLNDPTLNQPKP</sequence>